<evidence type="ECO:0000313" key="1">
    <source>
        <dbReference type="EMBL" id="TVU82792.1"/>
    </source>
</evidence>
<sequence length="131" mass="14862">MLEFLVFPRSSVVTDPTDLDPGFLDGYTLGTGFFNLLPREGGDWKAESDTVWFSKSPYHFVASHDYNVTPTEAYYYPIGQLEETFNALAPEVISDARKFAVTLMRNRPSNLFRRWHSSALAGRAYEKIVNG</sequence>
<proteinExistence type="predicted"/>
<dbReference type="Proteomes" id="UP000320648">
    <property type="component" value="Unassembled WGS sequence"/>
</dbReference>
<protein>
    <submittedName>
        <fullName evidence="1">Uncharacterized protein</fullName>
    </submittedName>
</protein>
<dbReference type="AlphaFoldDB" id="A0A558INK8"/>
<dbReference type="EMBL" id="VMTX01000011">
    <property type="protein sequence ID" value="TVU82792.1"/>
    <property type="molecule type" value="Genomic_DNA"/>
</dbReference>
<comment type="caution">
    <text evidence="1">The sequence shown here is derived from an EMBL/GenBank/DDBJ whole genome shotgun (WGS) entry which is preliminary data.</text>
</comment>
<reference evidence="1 2" key="1">
    <citation type="submission" date="2019-07" db="EMBL/GenBank/DDBJ databases">
        <title>Draft genome of C. aurimucosum strain 15-4290.</title>
        <authorList>
            <person name="Pacheco L.G.C."/>
            <person name="Aguiar E.R.G.R."/>
            <person name="Navas J."/>
            <person name="Santos C.S."/>
            <person name="Rocha D.J.P.G."/>
        </authorList>
    </citation>
    <scope>NUCLEOTIDE SEQUENCE [LARGE SCALE GENOMIC DNA]</scope>
    <source>
        <strain evidence="1 2">15-4290</strain>
    </source>
</reference>
<organism evidence="1 2">
    <name type="scientific">Corynebacterium aurimucosum</name>
    <dbReference type="NCBI Taxonomy" id="169292"/>
    <lineage>
        <taxon>Bacteria</taxon>
        <taxon>Bacillati</taxon>
        <taxon>Actinomycetota</taxon>
        <taxon>Actinomycetes</taxon>
        <taxon>Mycobacteriales</taxon>
        <taxon>Corynebacteriaceae</taxon>
        <taxon>Corynebacterium</taxon>
    </lineage>
</organism>
<accession>A0A558INK8</accession>
<gene>
    <name evidence="1" type="ORF">FQN05_09005</name>
</gene>
<name>A0A558INK8_9CORY</name>
<evidence type="ECO:0000313" key="2">
    <source>
        <dbReference type="Proteomes" id="UP000320648"/>
    </source>
</evidence>